<reference evidence="1" key="2">
    <citation type="submission" date="2021-04" db="EMBL/GenBank/DDBJ databases">
        <authorList>
            <person name="Gilroy R."/>
        </authorList>
    </citation>
    <scope>NUCLEOTIDE SEQUENCE</scope>
    <source>
        <strain evidence="1">ChiHecec1B25-7008</strain>
    </source>
</reference>
<dbReference type="EMBL" id="DWZE01000071">
    <property type="protein sequence ID" value="HJA83554.1"/>
    <property type="molecule type" value="Genomic_DNA"/>
</dbReference>
<comment type="caution">
    <text evidence="1">The sequence shown here is derived from an EMBL/GenBank/DDBJ whole genome shotgun (WGS) entry which is preliminary data.</text>
</comment>
<organism evidence="1 2">
    <name type="scientific">Candidatus Bacteroides intestinavium</name>
    <dbReference type="NCBI Taxonomy" id="2838469"/>
    <lineage>
        <taxon>Bacteria</taxon>
        <taxon>Pseudomonadati</taxon>
        <taxon>Bacteroidota</taxon>
        <taxon>Bacteroidia</taxon>
        <taxon>Bacteroidales</taxon>
        <taxon>Bacteroidaceae</taxon>
        <taxon>Bacteroides</taxon>
    </lineage>
</organism>
<evidence type="ECO:0000313" key="2">
    <source>
        <dbReference type="Proteomes" id="UP000823860"/>
    </source>
</evidence>
<protein>
    <submittedName>
        <fullName evidence="1">TolB-like 6-bladed beta-propeller domain-containing protein</fullName>
    </submittedName>
</protein>
<evidence type="ECO:0000313" key="1">
    <source>
        <dbReference type="EMBL" id="HJA83554.1"/>
    </source>
</evidence>
<reference evidence="1" key="1">
    <citation type="journal article" date="2021" name="PeerJ">
        <title>Extensive microbial diversity within the chicken gut microbiome revealed by metagenomics and culture.</title>
        <authorList>
            <person name="Gilroy R."/>
            <person name="Ravi A."/>
            <person name="Getino M."/>
            <person name="Pursley I."/>
            <person name="Horton D.L."/>
            <person name="Alikhan N.F."/>
            <person name="Baker D."/>
            <person name="Gharbi K."/>
            <person name="Hall N."/>
            <person name="Watson M."/>
            <person name="Adriaenssens E.M."/>
            <person name="Foster-Nyarko E."/>
            <person name="Jarju S."/>
            <person name="Secka A."/>
            <person name="Antonio M."/>
            <person name="Oren A."/>
            <person name="Chaudhuri R.R."/>
            <person name="La Ragione R."/>
            <person name="Hildebrand F."/>
            <person name="Pallen M.J."/>
        </authorList>
    </citation>
    <scope>NUCLEOTIDE SEQUENCE</scope>
    <source>
        <strain evidence="1">ChiHecec1B25-7008</strain>
    </source>
</reference>
<name>A0A9D2KTW4_9BACE</name>
<dbReference type="Gene3D" id="2.120.10.30">
    <property type="entry name" value="TolB, C-terminal domain"/>
    <property type="match status" value="1"/>
</dbReference>
<dbReference type="InterPro" id="IPR011042">
    <property type="entry name" value="6-blade_b-propeller_TolB-like"/>
</dbReference>
<accession>A0A9D2KTW4</accession>
<dbReference type="AlphaFoldDB" id="A0A9D2KTW4"/>
<sequence length="333" mass="38412">MKRIVYLLFLVMCISSCKNQKVDDVYTAFPESHTLTAEIHQIPPIMLNPRGMYLLDSSLVVFNDGLDTCFQVFDRNSLEYRYSFGLKGNGPEDFNMPSGDVVYNRQGEVAILDVNMLKVISFKDGHPVVGTRKIPAQNSYYNGLISLNDSLFVCNGDFEDTKEFMFIHGDGTLELKVDYPEGIDRFGSILQRNQAYEHMAVARPSGDRFASFYTFQRAFRIINEEGDILKNVTLAIEPFDEQIPVDDEQRRIHVLSVRATQDYIYTLNLDMTPEEIYQQKSFPSIQVYSWDGEPVKKYNLDRFISSFTIDESSQMIYGAFAEKEDEIYVFRMK</sequence>
<dbReference type="Pfam" id="PF15869">
    <property type="entry name" value="TolB_like"/>
    <property type="match status" value="1"/>
</dbReference>
<dbReference type="Proteomes" id="UP000823860">
    <property type="component" value="Unassembled WGS sequence"/>
</dbReference>
<dbReference type="InterPro" id="IPR011044">
    <property type="entry name" value="Quino_amine_DH_bsu"/>
</dbReference>
<dbReference type="SUPFAM" id="SSF50969">
    <property type="entry name" value="YVTN repeat-like/Quinoprotein amine dehydrogenase"/>
    <property type="match status" value="1"/>
</dbReference>
<gene>
    <name evidence="1" type="ORF">H9785_06275</name>
</gene>
<proteinExistence type="predicted"/>